<dbReference type="GO" id="GO:0030277">
    <property type="term" value="P:maintenance of gastrointestinal epithelium"/>
    <property type="evidence" value="ECO:0007669"/>
    <property type="project" value="TreeGrafter"/>
</dbReference>
<reference evidence="3" key="1">
    <citation type="submission" date="2020-03" db="EMBL/GenBank/DDBJ databases">
        <authorList>
            <person name="Weist P."/>
        </authorList>
    </citation>
    <scope>NUCLEOTIDE SEQUENCE</scope>
</reference>
<dbReference type="InterPro" id="IPR028030">
    <property type="entry name" value="DUF4592"/>
</dbReference>
<dbReference type="GO" id="GO:2000813">
    <property type="term" value="P:negative regulation of barbed-end actin filament capping"/>
    <property type="evidence" value="ECO:0007669"/>
    <property type="project" value="TreeGrafter"/>
</dbReference>
<protein>
    <recommendedName>
        <fullName evidence="2">DUF4592 domain-containing protein</fullName>
    </recommendedName>
</protein>
<comment type="caution">
    <text evidence="3">The sequence shown here is derived from an EMBL/GenBank/DDBJ whole genome shotgun (WGS) entry which is preliminary data.</text>
</comment>
<feature type="region of interest" description="Disordered" evidence="1">
    <location>
        <begin position="1"/>
        <end position="486"/>
    </location>
</feature>
<feature type="compositionally biased region" description="Basic residues" evidence="1">
    <location>
        <begin position="224"/>
        <end position="243"/>
    </location>
</feature>
<feature type="region of interest" description="Disordered" evidence="1">
    <location>
        <begin position="594"/>
        <end position="626"/>
    </location>
</feature>
<keyword evidence="4" id="KW-1185">Reference proteome</keyword>
<dbReference type="InterPro" id="IPR052853">
    <property type="entry name" value="Actin_dynamics_regulator"/>
</dbReference>
<organism evidence="3 4">
    <name type="scientific">Pleuronectes platessa</name>
    <name type="common">European plaice</name>
    <dbReference type="NCBI Taxonomy" id="8262"/>
    <lineage>
        <taxon>Eukaryota</taxon>
        <taxon>Metazoa</taxon>
        <taxon>Chordata</taxon>
        <taxon>Craniata</taxon>
        <taxon>Vertebrata</taxon>
        <taxon>Euteleostomi</taxon>
        <taxon>Actinopterygii</taxon>
        <taxon>Neopterygii</taxon>
        <taxon>Teleostei</taxon>
        <taxon>Neoteleostei</taxon>
        <taxon>Acanthomorphata</taxon>
        <taxon>Carangaria</taxon>
        <taxon>Pleuronectiformes</taxon>
        <taxon>Pleuronectoidei</taxon>
        <taxon>Pleuronectidae</taxon>
        <taxon>Pleuronectes</taxon>
    </lineage>
</organism>
<feature type="compositionally biased region" description="Basic and acidic residues" evidence="1">
    <location>
        <begin position="1"/>
        <end position="25"/>
    </location>
</feature>
<accession>A0A9N7UNS8</accession>
<dbReference type="AlphaFoldDB" id="A0A9N7UNS8"/>
<evidence type="ECO:0000313" key="3">
    <source>
        <dbReference type="EMBL" id="CAB1434007.1"/>
    </source>
</evidence>
<feature type="compositionally biased region" description="Basic and acidic residues" evidence="1">
    <location>
        <begin position="1132"/>
        <end position="1141"/>
    </location>
</feature>
<feature type="region of interest" description="Disordered" evidence="1">
    <location>
        <begin position="1165"/>
        <end position="1193"/>
    </location>
</feature>
<feature type="compositionally biased region" description="Polar residues" evidence="1">
    <location>
        <begin position="888"/>
        <end position="902"/>
    </location>
</feature>
<feature type="compositionally biased region" description="Polar residues" evidence="1">
    <location>
        <begin position="722"/>
        <end position="743"/>
    </location>
</feature>
<feature type="compositionally biased region" description="Basic and acidic residues" evidence="1">
    <location>
        <begin position="269"/>
        <end position="471"/>
    </location>
</feature>
<dbReference type="PANTHER" id="PTHR47574">
    <property type="entry name" value="CANCER-RELATED REGULATOR OF ACTIN DYNAMICS"/>
    <property type="match status" value="1"/>
</dbReference>
<dbReference type="EMBL" id="CADEAL010001621">
    <property type="protein sequence ID" value="CAB1434007.1"/>
    <property type="molecule type" value="Genomic_DNA"/>
</dbReference>
<feature type="region of interest" description="Disordered" evidence="1">
    <location>
        <begin position="1117"/>
        <end position="1141"/>
    </location>
</feature>
<feature type="region of interest" description="Disordered" evidence="1">
    <location>
        <begin position="1040"/>
        <end position="1097"/>
    </location>
</feature>
<dbReference type="Proteomes" id="UP001153269">
    <property type="component" value="Unassembled WGS sequence"/>
</dbReference>
<feature type="compositionally biased region" description="Polar residues" evidence="1">
    <location>
        <begin position="1183"/>
        <end position="1193"/>
    </location>
</feature>
<evidence type="ECO:0000313" key="4">
    <source>
        <dbReference type="Proteomes" id="UP001153269"/>
    </source>
</evidence>
<proteinExistence type="predicted"/>
<dbReference type="PANTHER" id="PTHR47574:SF3">
    <property type="entry name" value="CAPPING PROTEIN-INHIBITING REGULATOR OF ACTIN DYNAMICS"/>
    <property type="match status" value="1"/>
</dbReference>
<feature type="region of interest" description="Disordered" evidence="1">
    <location>
        <begin position="531"/>
        <end position="555"/>
    </location>
</feature>
<feature type="compositionally biased region" description="Polar residues" evidence="1">
    <location>
        <begin position="856"/>
        <end position="866"/>
    </location>
</feature>
<feature type="domain" description="DUF4592" evidence="2">
    <location>
        <begin position="129"/>
        <end position="240"/>
    </location>
</feature>
<evidence type="ECO:0000259" key="2">
    <source>
        <dbReference type="Pfam" id="PF15262"/>
    </source>
</evidence>
<feature type="compositionally biased region" description="Basic and acidic residues" evidence="1">
    <location>
        <begin position="994"/>
        <end position="1025"/>
    </location>
</feature>
<gene>
    <name evidence="3" type="ORF">PLEPLA_LOCUS22097</name>
</gene>
<evidence type="ECO:0000256" key="1">
    <source>
        <dbReference type="SAM" id="MobiDB-lite"/>
    </source>
</evidence>
<sequence length="1216" mass="137550">MATDAVENKHDMLLEVTESKGPERRRQGKFQPFRRLFGKKKKERKAKGGFDGAQLKASVSTGEVSNGLVSDDEESNQNLRGLNPIGSRALSHDSIFIPEEPATEPVLDHSMSQENVSDKVRNLQRQIAQGIKFGQRPSSMRRSEGDEGSSDEEEIPRSPMKVSVQVEAEPPKTEPKQQVQGAPAHTSPVKSPRSKRVLPPCGTIESINLDAVPQSAPRLDNTAAKHKLSVKPKNQRISRKHRRVTQELHDISIPGVLQEDLEAAGGSSDDQRRASVESLDGFKKQRLHEEERQETRRKRELEEQRFRQEEDERRKRAEEMRLRELEEENERCRKQQEEEERRQREEAERKLREEEDERRIREEEETRRREEEEKIHREEQERRMREEEEHRQREEEEGRKRLVEQRRKEEEERRRREEKEEAERRRKLREEEEKRKKEEAEKLRSQEMEEKKKVEAEERMRKEEEQRRMFEDADGNSDPQERKRRAEELRWREMEERQRPFSFKVSSGEKQILFQKVNLTPVTPASGYQSGAVAEQRDGAKAFSSEGPESPNLPASPYVPHTAILVTGAQLCGTAVNLDQIKDTACKSLLGLGEDRKAQGTPPTKSKTSPDRKSGKTKSLTESALSTDKSSAAVLAEWASIRSKIFKGVEDGKYDDYSDVNRNQPQPGGEDQLSHTNLRKTMSASAKFSITPAKKKFGDSNRNSEVFSADAKEAEEEAPLSDSPTAEVSPAPTSKPQSKTSKTVRIAERGSEECMFAKDLPSFLVPSPGAKSDGAELRSRAQSEIVASESREEGEEQGQGSEVSPFGIKLRRTNFSLRFHSEQSTEKRKKRYSAGDSFDGVPSPLTPIEPDLDASSVFSSPASPQQEGAVCKFLQASASPVGPRAKQGKSTSPTAHSESETVLSKPPIYRRPTTSPRSVPTPPPSPLPKVVHTPPSDALIHRTGARDSSSQEPTSRSEEPSAVAHLHRSSHGQVQAEEEVKEKRSFFPSINIPWREKTDRKTELIRKEKPSLQSRHSLDSARVQEKEAGPLWITLALQKQKGFREQQQSRDEHRSQRETKLALKQSRERDSVRQPATAAPLTISDRSAPRTQSSPEHRFPRLKECECVLQVTLLSPTESKGSGCCIPSKPQTPEEPKRPESLFGRLERKEQLKKANTLPSSVTVEIADSTPSPPAVKDVSKRFPSSDSPQVSTEPAWLALAKRKAKAWSDCPQIIK</sequence>
<feature type="region of interest" description="Disordered" evidence="1">
    <location>
        <begin position="656"/>
        <end position="676"/>
    </location>
</feature>
<feature type="region of interest" description="Disordered" evidence="1">
    <location>
        <begin position="692"/>
        <end position="1025"/>
    </location>
</feature>
<feature type="compositionally biased region" description="Polar residues" evidence="1">
    <location>
        <begin position="617"/>
        <end position="626"/>
    </location>
</feature>
<feature type="compositionally biased region" description="Polar residues" evidence="1">
    <location>
        <begin position="57"/>
        <end position="68"/>
    </location>
</feature>
<feature type="compositionally biased region" description="Basic and acidic residues" evidence="1">
    <location>
        <begin position="745"/>
        <end position="756"/>
    </location>
</feature>
<feature type="compositionally biased region" description="Basic and acidic residues" evidence="1">
    <location>
        <begin position="1042"/>
        <end position="1072"/>
    </location>
</feature>
<feature type="compositionally biased region" description="Basic residues" evidence="1">
    <location>
        <begin position="36"/>
        <end position="47"/>
    </location>
</feature>
<name>A0A9N7UNS8_PLEPL</name>
<dbReference type="Pfam" id="PF15262">
    <property type="entry name" value="DUF4592"/>
    <property type="match status" value="1"/>
</dbReference>